<reference evidence="2 3" key="1">
    <citation type="submission" date="2019-02" db="EMBL/GenBank/DDBJ databases">
        <title>Deep-cultivation of Planctomycetes and their phenomic and genomic characterization uncovers novel biology.</title>
        <authorList>
            <person name="Wiegand S."/>
            <person name="Jogler M."/>
            <person name="Boedeker C."/>
            <person name="Pinto D."/>
            <person name="Vollmers J."/>
            <person name="Rivas-Marin E."/>
            <person name="Kohn T."/>
            <person name="Peeters S.H."/>
            <person name="Heuer A."/>
            <person name="Rast P."/>
            <person name="Oberbeckmann S."/>
            <person name="Bunk B."/>
            <person name="Jeske O."/>
            <person name="Meyerdierks A."/>
            <person name="Storesund J.E."/>
            <person name="Kallscheuer N."/>
            <person name="Luecker S."/>
            <person name="Lage O.M."/>
            <person name="Pohl T."/>
            <person name="Merkel B.J."/>
            <person name="Hornburger P."/>
            <person name="Mueller R.-W."/>
            <person name="Bruemmer F."/>
            <person name="Labrenz M."/>
            <person name="Spormann A.M."/>
            <person name="Op Den Camp H."/>
            <person name="Overmann J."/>
            <person name="Amann R."/>
            <person name="Jetten M.S.M."/>
            <person name="Mascher T."/>
            <person name="Medema M.H."/>
            <person name="Devos D.P."/>
            <person name="Kaster A.-K."/>
            <person name="Ovreas L."/>
            <person name="Rohde M."/>
            <person name="Galperin M.Y."/>
            <person name="Jogler C."/>
        </authorList>
    </citation>
    <scope>NUCLEOTIDE SEQUENCE [LARGE SCALE GENOMIC DNA]</scope>
    <source>
        <strain evidence="2 3">Pla52n</strain>
    </source>
</reference>
<sequence length="473" mass="52076">MIMAALCRITGRSIIKRIAPGELHGNAEFAGEILTPLAKIGYHRHFVHPHPILAENGPRMHLKTLIRYPIDIRRARRMLASRPDALLHPSLRSTDSGVGTGGRPVVLDLTTTDLLIDCGRHLMTLACWAQAIGSPFSIRCSRLILSAVARKIHGRELLSETAVRWLDPSSTDRENQIPAGALVLCDAEPTASRVGNHLDSGVTRLQMLIGRDIDRSIPVMPYPMHPATLQQLATTDLESLRATPRRCGVFFAGNQKRKYGDDKMQHEFGVVPRLELLQTLKQNFAPHIATRPCDDDATCPRGLPVRDRIVLVDSREHSIPASNWLTTIASAEFFLCCPGAAQPTCHHLIEAMSVGTIPLIEYGDRMTPPLEDDVNAVCFYGTDGLVTAIDRIESMSSAQIARLRQGAIAYYEQHLCGSRFMQALCDETIDLSGGLICVPFHEHNLYDHEAVPALGRSSPPQSSPGKTRSRQVA</sequence>
<evidence type="ECO:0000313" key="2">
    <source>
        <dbReference type="EMBL" id="TWT98263.1"/>
    </source>
</evidence>
<comment type="caution">
    <text evidence="2">The sequence shown here is derived from an EMBL/GenBank/DDBJ whole genome shotgun (WGS) entry which is preliminary data.</text>
</comment>
<dbReference type="AlphaFoldDB" id="A0A5C6AJ46"/>
<proteinExistence type="predicted"/>
<organism evidence="2 3">
    <name type="scientific">Stieleria varia</name>
    <dbReference type="NCBI Taxonomy" id="2528005"/>
    <lineage>
        <taxon>Bacteria</taxon>
        <taxon>Pseudomonadati</taxon>
        <taxon>Planctomycetota</taxon>
        <taxon>Planctomycetia</taxon>
        <taxon>Pirellulales</taxon>
        <taxon>Pirellulaceae</taxon>
        <taxon>Stieleria</taxon>
    </lineage>
</organism>
<feature type="compositionally biased region" description="Polar residues" evidence="1">
    <location>
        <begin position="458"/>
        <end position="473"/>
    </location>
</feature>
<dbReference type="EMBL" id="SJPN01000006">
    <property type="protein sequence ID" value="TWT98263.1"/>
    <property type="molecule type" value="Genomic_DNA"/>
</dbReference>
<feature type="region of interest" description="Disordered" evidence="1">
    <location>
        <begin position="452"/>
        <end position="473"/>
    </location>
</feature>
<accession>A0A5C6AJ46</accession>
<evidence type="ECO:0000256" key="1">
    <source>
        <dbReference type="SAM" id="MobiDB-lite"/>
    </source>
</evidence>
<protein>
    <submittedName>
        <fullName evidence="2">Exostosin family protein</fullName>
    </submittedName>
</protein>
<gene>
    <name evidence="2" type="ORF">Pla52n_47730</name>
</gene>
<dbReference type="Proteomes" id="UP000320176">
    <property type="component" value="Unassembled WGS sequence"/>
</dbReference>
<keyword evidence="3" id="KW-1185">Reference proteome</keyword>
<evidence type="ECO:0000313" key="3">
    <source>
        <dbReference type="Proteomes" id="UP000320176"/>
    </source>
</evidence>
<name>A0A5C6AJ46_9BACT</name>